<dbReference type="HOGENOM" id="CLU_079045_0_0_11"/>
<dbReference type="PANTHER" id="PTHR33231">
    <property type="entry name" value="30S RIBOSOMAL PROTEIN"/>
    <property type="match status" value="1"/>
</dbReference>
<dbReference type="OrthoDB" id="3825664at2"/>
<dbReference type="AlphaFoldDB" id="I4BG80"/>
<dbReference type="InterPro" id="IPR032528">
    <property type="entry name" value="Ribosom_S30AE_C"/>
</dbReference>
<accession>I4BG80</accession>
<name>I4BG80_MYCCN</name>
<organism evidence="2 3">
    <name type="scientific">Mycolicibacterium chubuense (strain NBB4)</name>
    <name type="common">Mycobacterium chubuense</name>
    <dbReference type="NCBI Taxonomy" id="710421"/>
    <lineage>
        <taxon>Bacteria</taxon>
        <taxon>Bacillati</taxon>
        <taxon>Actinomycetota</taxon>
        <taxon>Actinomycetes</taxon>
        <taxon>Mycobacteriales</taxon>
        <taxon>Mycobacteriaceae</taxon>
        <taxon>Mycolicibacterium</taxon>
    </lineage>
</organism>
<evidence type="ECO:0000259" key="1">
    <source>
        <dbReference type="Pfam" id="PF16321"/>
    </source>
</evidence>
<dbReference type="Gene3D" id="3.30.505.50">
    <property type="entry name" value="Sigma 54 modulation/S30EA ribosomal protein, C-terminal domain"/>
    <property type="match status" value="2"/>
</dbReference>
<dbReference type="InterPro" id="IPR050574">
    <property type="entry name" value="HPF/YfiA_ribosome-assoc"/>
</dbReference>
<evidence type="ECO:0000313" key="2">
    <source>
        <dbReference type="EMBL" id="AFM16287.1"/>
    </source>
</evidence>
<sequence length="228" mass="24662">MRCGTNAADAVGADGEVRVRVTRHADWADGFAVAQANVAIGGVRMRVQVEGQSVADAIDRLKVELHRRLLPGGDGHAVSGEACARNCVPGQRLASCPRPPHARIVRRKSFPMTSCAVDDAVDAMELLGYDFHLFSEESSDTACVLYRGGANGYRLALQTPARSGELHPFRRPVVVSPYPPPCLHEVDTPGRLGQSGLPFLFFVDADLRRAGVLYRRYDGHYGLLTPAA</sequence>
<dbReference type="GO" id="GO:0043024">
    <property type="term" value="F:ribosomal small subunit binding"/>
    <property type="evidence" value="ECO:0007669"/>
    <property type="project" value="TreeGrafter"/>
</dbReference>
<dbReference type="GO" id="GO:0022627">
    <property type="term" value="C:cytosolic small ribosomal subunit"/>
    <property type="evidence" value="ECO:0007669"/>
    <property type="project" value="TreeGrafter"/>
</dbReference>
<dbReference type="InterPro" id="IPR038416">
    <property type="entry name" value="Ribosom_S30AE_C_sf"/>
</dbReference>
<reference evidence="2 3" key="1">
    <citation type="submission" date="2012-06" db="EMBL/GenBank/DDBJ databases">
        <title>Complete sequence of chromosome of Mycobacterium chubuense NBB4.</title>
        <authorList>
            <consortium name="US DOE Joint Genome Institute"/>
            <person name="Lucas S."/>
            <person name="Han J."/>
            <person name="Lapidus A."/>
            <person name="Cheng J.-F."/>
            <person name="Goodwin L."/>
            <person name="Pitluck S."/>
            <person name="Peters L."/>
            <person name="Mikhailova N."/>
            <person name="Teshima H."/>
            <person name="Detter J.C."/>
            <person name="Han C."/>
            <person name="Tapia R."/>
            <person name="Land M."/>
            <person name="Hauser L."/>
            <person name="Kyrpides N."/>
            <person name="Ivanova N."/>
            <person name="Pagani I."/>
            <person name="Mattes T."/>
            <person name="Holmes A."/>
            <person name="Rutledge P."/>
            <person name="Paulsen I."/>
            <person name="Coleman N."/>
            <person name="Woyke T."/>
        </authorList>
    </citation>
    <scope>NUCLEOTIDE SEQUENCE [LARGE SCALE GENOMIC DNA]</scope>
    <source>
        <strain evidence="2 3">NBB4</strain>
    </source>
</reference>
<dbReference type="eggNOG" id="COG1544">
    <property type="taxonomic scope" value="Bacteria"/>
</dbReference>
<dbReference type="PATRIC" id="fig|710421.3.peg.1491"/>
<feature type="domain" description="Sigma 54 modulation/S30EA ribosomal protein C-terminal" evidence="1">
    <location>
        <begin position="102"/>
        <end position="155"/>
    </location>
</feature>
<protein>
    <recommendedName>
        <fullName evidence="1">Sigma 54 modulation/S30EA ribosomal protein C-terminal domain-containing protein</fullName>
    </recommendedName>
</protein>
<dbReference type="Proteomes" id="UP000006057">
    <property type="component" value="Chromosome"/>
</dbReference>
<gene>
    <name evidence="2" type="ordered locus">Mycch_1487</name>
</gene>
<dbReference type="RefSeq" id="WP_014814768.1">
    <property type="nucleotide sequence ID" value="NC_018027.1"/>
</dbReference>
<dbReference type="EMBL" id="CP003053">
    <property type="protein sequence ID" value="AFM16287.1"/>
    <property type="molecule type" value="Genomic_DNA"/>
</dbReference>
<dbReference type="GO" id="GO:0045900">
    <property type="term" value="P:negative regulation of translational elongation"/>
    <property type="evidence" value="ECO:0007669"/>
    <property type="project" value="TreeGrafter"/>
</dbReference>
<dbReference type="STRING" id="710421.Mycch_1487"/>
<evidence type="ECO:0000313" key="3">
    <source>
        <dbReference type="Proteomes" id="UP000006057"/>
    </source>
</evidence>
<proteinExistence type="predicted"/>
<dbReference type="Pfam" id="PF16321">
    <property type="entry name" value="Ribosom_S30AE_C"/>
    <property type="match status" value="1"/>
</dbReference>
<dbReference type="PANTHER" id="PTHR33231:SF1">
    <property type="entry name" value="30S RIBOSOMAL PROTEIN"/>
    <property type="match status" value="1"/>
</dbReference>
<keyword evidence="3" id="KW-1185">Reference proteome</keyword>
<dbReference type="KEGG" id="mcb:Mycch_1487"/>